<sequence length="431" mass="46593">MSYAICAALVIFLTAYALIISERVHRTVVALFGAMLMVLCGVITQDEAVAHIDFNTLALLIGMMIQVLILKETGVFRFLSIWAAQKVKGNPVALLVALSTLVLSCSALLDNVTTVLLTVPITFSLTRQLGISAKPFVIAQIFASNIGGTCTMIGDPPNIMIASAVEELDFMAFIRNLTLPCIISYALTLGILVLLFRRDLRGNEQNRRRILAMSTKGLIRSPRMLRKCLFTLLLTIALFCMHGQIPGWTLESGTIAVTGASLLMLLTMPSRTQVLEKVFSHVEWTTIFFFIGLFVLVGGLEVNGVIKWLAAQAMVLTGGDPTATTATVLGLSAVMSAFVDNIPFVATMIPLIKDMGAMGCTDLEPLWWALSFGACLGGNGTVIGASANVVALALARKEGLVVSFFGYMKLAFPLMLLSVLIAWVYLWLAFL</sequence>
<accession>A0A9D2AG91</accession>
<evidence type="ECO:0000256" key="2">
    <source>
        <dbReference type="ARBA" id="ARBA00009843"/>
    </source>
</evidence>
<keyword evidence="4" id="KW-1003">Cell membrane</keyword>
<comment type="similarity">
    <text evidence="2">Belongs to the CitM (TC 2.A.11) transporter family.</text>
</comment>
<evidence type="ECO:0000256" key="1">
    <source>
        <dbReference type="ARBA" id="ARBA00004651"/>
    </source>
</evidence>
<feature type="transmembrane region" description="Helical" evidence="8">
    <location>
        <begin position="287"/>
        <end position="310"/>
    </location>
</feature>
<keyword evidence="6 8" id="KW-1133">Transmembrane helix</keyword>
<dbReference type="PRINTS" id="PR00758">
    <property type="entry name" value="ARSENICPUMP"/>
</dbReference>
<evidence type="ECO:0000313" key="11">
    <source>
        <dbReference type="Proteomes" id="UP000823964"/>
    </source>
</evidence>
<evidence type="ECO:0000256" key="4">
    <source>
        <dbReference type="ARBA" id="ARBA00022475"/>
    </source>
</evidence>
<keyword evidence="7 8" id="KW-0472">Membrane</keyword>
<dbReference type="PANTHER" id="PTHR43568">
    <property type="entry name" value="P PROTEIN"/>
    <property type="match status" value="1"/>
</dbReference>
<evidence type="ECO:0000256" key="5">
    <source>
        <dbReference type="ARBA" id="ARBA00022692"/>
    </source>
</evidence>
<feature type="domain" description="Citrate transporter-like" evidence="9">
    <location>
        <begin position="16"/>
        <end position="373"/>
    </location>
</feature>
<keyword evidence="3" id="KW-0813">Transport</keyword>
<name>A0A9D2AG91_9BACT</name>
<dbReference type="InterPro" id="IPR004680">
    <property type="entry name" value="Cit_transptr-like_dom"/>
</dbReference>
<organism evidence="10 11">
    <name type="scientific">Candidatus Akkermansia intestinigallinarum</name>
    <dbReference type="NCBI Taxonomy" id="2838431"/>
    <lineage>
        <taxon>Bacteria</taxon>
        <taxon>Pseudomonadati</taxon>
        <taxon>Verrucomicrobiota</taxon>
        <taxon>Verrucomicrobiia</taxon>
        <taxon>Verrucomicrobiales</taxon>
        <taxon>Akkermansiaceae</taxon>
        <taxon>Akkermansia</taxon>
    </lineage>
</organism>
<dbReference type="GO" id="GO:0015105">
    <property type="term" value="F:arsenite transmembrane transporter activity"/>
    <property type="evidence" value="ECO:0007669"/>
    <property type="project" value="InterPro"/>
</dbReference>
<feature type="transmembrane region" description="Helical" evidence="8">
    <location>
        <begin position="322"/>
        <end position="346"/>
    </location>
</feature>
<comment type="subcellular location">
    <subcellularLocation>
        <location evidence="1">Cell membrane</location>
        <topology evidence="1">Multi-pass membrane protein</topology>
    </subcellularLocation>
</comment>
<comment type="caution">
    <text evidence="10">The sequence shown here is derived from an EMBL/GenBank/DDBJ whole genome shotgun (WGS) entry which is preliminary data.</text>
</comment>
<proteinExistence type="inferred from homology"/>
<dbReference type="InterPro" id="IPR000802">
    <property type="entry name" value="Arsenical_pump_ArsB"/>
</dbReference>
<dbReference type="PANTHER" id="PTHR43568:SF1">
    <property type="entry name" value="P PROTEIN"/>
    <property type="match status" value="1"/>
</dbReference>
<feature type="transmembrane region" description="Helical" evidence="8">
    <location>
        <begin position="366"/>
        <end position="395"/>
    </location>
</feature>
<evidence type="ECO:0000256" key="3">
    <source>
        <dbReference type="ARBA" id="ARBA00022448"/>
    </source>
</evidence>
<feature type="transmembrane region" description="Helical" evidence="8">
    <location>
        <begin position="56"/>
        <end position="80"/>
    </location>
</feature>
<feature type="transmembrane region" description="Helical" evidence="8">
    <location>
        <begin position="27"/>
        <end position="44"/>
    </location>
</feature>
<dbReference type="InterPro" id="IPR051475">
    <property type="entry name" value="Diverse_Ion_Transporter"/>
</dbReference>
<gene>
    <name evidence="10" type="ORF">H9862_00610</name>
</gene>
<reference evidence="10" key="2">
    <citation type="submission" date="2021-04" db="EMBL/GenBank/DDBJ databases">
        <authorList>
            <person name="Gilroy R."/>
        </authorList>
    </citation>
    <scope>NUCLEOTIDE SEQUENCE</scope>
    <source>
        <strain evidence="10">14975</strain>
    </source>
</reference>
<dbReference type="AlphaFoldDB" id="A0A9D2AG91"/>
<evidence type="ECO:0000259" key="9">
    <source>
        <dbReference type="Pfam" id="PF03600"/>
    </source>
</evidence>
<feature type="transmembrane region" description="Helical" evidence="8">
    <location>
        <begin position="92"/>
        <end position="123"/>
    </location>
</feature>
<reference evidence="10" key="1">
    <citation type="journal article" date="2021" name="PeerJ">
        <title>Extensive microbial diversity within the chicken gut microbiome revealed by metagenomics and culture.</title>
        <authorList>
            <person name="Gilroy R."/>
            <person name="Ravi A."/>
            <person name="Getino M."/>
            <person name="Pursley I."/>
            <person name="Horton D.L."/>
            <person name="Alikhan N.F."/>
            <person name="Baker D."/>
            <person name="Gharbi K."/>
            <person name="Hall N."/>
            <person name="Watson M."/>
            <person name="Adriaenssens E.M."/>
            <person name="Foster-Nyarko E."/>
            <person name="Jarju S."/>
            <person name="Secka A."/>
            <person name="Antonio M."/>
            <person name="Oren A."/>
            <person name="Chaudhuri R.R."/>
            <person name="La Ragione R."/>
            <person name="Hildebrand F."/>
            <person name="Pallen M.J."/>
        </authorList>
    </citation>
    <scope>NUCLEOTIDE SEQUENCE</scope>
    <source>
        <strain evidence="10">14975</strain>
    </source>
</reference>
<evidence type="ECO:0000256" key="7">
    <source>
        <dbReference type="ARBA" id="ARBA00023136"/>
    </source>
</evidence>
<dbReference type="GO" id="GO:0005886">
    <property type="term" value="C:plasma membrane"/>
    <property type="evidence" value="ECO:0007669"/>
    <property type="project" value="UniProtKB-SubCell"/>
</dbReference>
<feature type="transmembrane region" description="Helical" evidence="8">
    <location>
        <begin position="407"/>
        <end position="428"/>
    </location>
</feature>
<dbReference type="Pfam" id="PF03600">
    <property type="entry name" value="CitMHS"/>
    <property type="match status" value="1"/>
</dbReference>
<feature type="transmembrane region" description="Helical" evidence="8">
    <location>
        <begin position="228"/>
        <end position="245"/>
    </location>
</feature>
<dbReference type="Proteomes" id="UP000823964">
    <property type="component" value="Unassembled WGS sequence"/>
</dbReference>
<feature type="transmembrane region" description="Helical" evidence="8">
    <location>
        <begin position="174"/>
        <end position="196"/>
    </location>
</feature>
<evidence type="ECO:0000256" key="8">
    <source>
        <dbReference type="SAM" id="Phobius"/>
    </source>
</evidence>
<evidence type="ECO:0000313" key="10">
    <source>
        <dbReference type="EMBL" id="HIX19085.1"/>
    </source>
</evidence>
<protein>
    <submittedName>
        <fullName evidence="10">ArsB/NhaD family transporter</fullName>
    </submittedName>
</protein>
<keyword evidence="5 8" id="KW-0812">Transmembrane</keyword>
<dbReference type="CDD" id="cd01116">
    <property type="entry name" value="P_permease"/>
    <property type="match status" value="1"/>
</dbReference>
<evidence type="ECO:0000256" key="6">
    <source>
        <dbReference type="ARBA" id="ARBA00022989"/>
    </source>
</evidence>
<dbReference type="EMBL" id="DXFQ01000010">
    <property type="protein sequence ID" value="HIX19085.1"/>
    <property type="molecule type" value="Genomic_DNA"/>
</dbReference>